<dbReference type="InterPro" id="IPR011050">
    <property type="entry name" value="Pectin_lyase_fold/virulence"/>
</dbReference>
<evidence type="ECO:0000256" key="1">
    <source>
        <dbReference type="SAM" id="MobiDB-lite"/>
    </source>
</evidence>
<dbReference type="Gene3D" id="2.160.20.110">
    <property type="match status" value="1"/>
</dbReference>
<accession>A0ABX6TW74</accession>
<dbReference type="Gene3D" id="2.160.20.10">
    <property type="entry name" value="Single-stranded right-handed beta-helix, Pectin lyase-like"/>
    <property type="match status" value="1"/>
</dbReference>
<evidence type="ECO:0000259" key="2">
    <source>
        <dbReference type="SMART" id="SM00912"/>
    </source>
</evidence>
<sequence>MNIHKFFQTKDLLWQYFLHGGGGSNNFDLTPSKKLTNHILLSSIVASLLFSPAFALPSGGKFTHGTSGTINVSGNNMHINGNKVNSVIQWGGGFNINKGESVNFGGNSKNYLNIAHGTNKSTIAGVLNASGNNVFLINPNGVIITKTGNINANRFVASTSSMSNEDMNKFANGQYANGKTIDYATFSPVFKANKLGNVVNMGNINANDVLLIGHKVSIDGGNIHGMHNANTSGDALKNPSNNTASKVHLVGNEVNIQVDGIKSNSIIASAYSKGALQQSTTSYYNYGNNIGKLNFTTQEYDNIENKANKQLVTKDKFEKHATIGSDVDWWHFAKGWNYDRNNMRDFFGTYKLTSDIDFGGNQGKNYANYCMSQGQCTSMIIGNAGNNAFNKNFDGQGFTLKNINMDVENIDYAGIFGNVSYSDIRNIKVDYMGGRINGNNVRYMGGFVGNSLHNGSFFSDISIKNIDFINNNSNSFFIGGFAGIAGGNFTKIYIDNINNILGKSSSGYGGIGGFAGNARGNFENIAINSINNITLKVNGPAHAGGFAGQLFTGEYVKNVYMENIKNVKVDAAGAFAAVGGMFGEIGNNTKFDHIYIKGLENIYVDNKYAQAGSYAGSFAGRSYKVTAVFQNIAIEGKININANATQSAYAGGFLGCNGVFNMGSCGAQGGNNGAYIHNVYLYFKEGSNVKAKSYWDQAYGGESYANIFIANENNKNISNANIYHYINDFNKNDYIQDKINIHTYTDETQANAYKDFLSKANTIEKPTITPPTTPDNPNQPSDSDVILASDDVISANDLNKWLGEIFGGNYWVDIKDFKIQGLSEELKQSISFLEALYGQKGMKEILEKIHNDYKMAYSKYDKFKTSKANLLAFINDKLKPLVDSSNNALAQLKTIQEQLKIAITKYNDYVKKINENPSIKNEATLASLKAEVDRLSNLSGELATTIANNQIKLETWQGKANVDSNGHFTIKGKLNNIALTIPNLEKLNNSGGIENDDYQKLSRQIASSQKQTPTFKYEEEETQEIDEAALTQRARTCIVSDNFKTMNPCVVGSY</sequence>
<dbReference type="NCBIfam" id="TIGR01901">
    <property type="entry name" value="adhes_NPXG"/>
    <property type="match status" value="1"/>
</dbReference>
<dbReference type="InterPro" id="IPR012334">
    <property type="entry name" value="Pectin_lyas_fold"/>
</dbReference>
<dbReference type="EMBL" id="CP063079">
    <property type="protein sequence ID" value="QOQ89699.1"/>
    <property type="molecule type" value="Genomic_DNA"/>
</dbReference>
<dbReference type="Pfam" id="PF05860">
    <property type="entry name" value="TPS"/>
    <property type="match status" value="1"/>
</dbReference>
<dbReference type="InterPro" id="IPR008638">
    <property type="entry name" value="FhaB/CdiA-like_TPS"/>
</dbReference>
<reference evidence="3 4" key="1">
    <citation type="submission" date="2020-10" db="EMBL/GenBank/DDBJ databases">
        <title>Campylobacter and Helicobacter PacBio genomes.</title>
        <authorList>
            <person name="Lane C."/>
        </authorList>
    </citation>
    <scope>NUCLEOTIDE SEQUENCE [LARGE SCALE GENOMIC DNA]</scope>
    <source>
        <strain evidence="3 4">2016D-0074</strain>
    </source>
</reference>
<keyword evidence="4" id="KW-1185">Reference proteome</keyword>
<organism evidence="3 4">
    <name type="scientific">Campylobacter peloridis</name>
    <dbReference type="NCBI Taxonomy" id="488546"/>
    <lineage>
        <taxon>Bacteria</taxon>
        <taxon>Pseudomonadati</taxon>
        <taxon>Campylobacterota</taxon>
        <taxon>Epsilonproteobacteria</taxon>
        <taxon>Campylobacterales</taxon>
        <taxon>Campylobacteraceae</taxon>
        <taxon>Campylobacter</taxon>
    </lineage>
</organism>
<name>A0ABX6TW74_9BACT</name>
<feature type="region of interest" description="Disordered" evidence="1">
    <location>
        <begin position="764"/>
        <end position="783"/>
    </location>
</feature>
<evidence type="ECO:0000313" key="4">
    <source>
        <dbReference type="Proteomes" id="UP000595070"/>
    </source>
</evidence>
<dbReference type="SMART" id="SM00912">
    <property type="entry name" value="Haemagg_act"/>
    <property type="match status" value="1"/>
</dbReference>
<protein>
    <submittedName>
        <fullName evidence="3">Filamentous hemagglutinin N-terminal domain-containing protein</fullName>
    </submittedName>
</protein>
<proteinExistence type="predicted"/>
<gene>
    <name evidence="3" type="ORF">IMC75_01705</name>
</gene>
<dbReference type="Proteomes" id="UP000595070">
    <property type="component" value="Chromosome"/>
</dbReference>
<dbReference type="SUPFAM" id="SSF51126">
    <property type="entry name" value="Pectin lyase-like"/>
    <property type="match status" value="1"/>
</dbReference>
<feature type="domain" description="Filamentous haemagglutinin FhaB/tRNA nuclease CdiA-like TPS" evidence="2">
    <location>
        <begin position="53"/>
        <end position="166"/>
    </location>
</feature>
<evidence type="ECO:0000313" key="3">
    <source>
        <dbReference type="EMBL" id="QOQ89699.1"/>
    </source>
</evidence>